<dbReference type="RefSeq" id="WP_124088819.1">
    <property type="nucleotide sequence ID" value="NZ_UXAW01000138.1"/>
</dbReference>
<dbReference type="Gene3D" id="3.90.1530.30">
    <property type="match status" value="1"/>
</dbReference>
<dbReference type="SMART" id="SM00470">
    <property type="entry name" value="ParB"/>
    <property type="match status" value="1"/>
</dbReference>
<feature type="compositionally biased region" description="Polar residues" evidence="1">
    <location>
        <begin position="11"/>
        <end position="20"/>
    </location>
</feature>
<reference evidence="3 4" key="1">
    <citation type="submission" date="2018-11" db="EMBL/GenBank/DDBJ databases">
        <authorList>
            <person name="Criscuolo A."/>
        </authorList>
    </citation>
    <scope>NUCLEOTIDE SEQUENCE [LARGE SCALE GENOMIC DNA]</scope>
    <source>
        <strain evidence="3">ACIP111625</strain>
    </source>
</reference>
<dbReference type="InterPro" id="IPR037972">
    <property type="entry name" value="RepB_N"/>
</dbReference>
<dbReference type="InterPro" id="IPR036086">
    <property type="entry name" value="ParB/Sulfiredoxin_sf"/>
</dbReference>
<keyword evidence="4" id="KW-1185">Reference proteome</keyword>
<proteinExistence type="predicted"/>
<feature type="domain" description="ParB-like N-terminal" evidence="2">
    <location>
        <begin position="89"/>
        <end position="182"/>
    </location>
</feature>
<dbReference type="AlphaFoldDB" id="A0A3P5XT10"/>
<dbReference type="SUPFAM" id="SSF110849">
    <property type="entry name" value="ParB/Sulfiredoxin"/>
    <property type="match status" value="1"/>
</dbReference>
<dbReference type="EMBL" id="UXAW01000138">
    <property type="protein sequence ID" value="VDC33959.1"/>
    <property type="molecule type" value="Genomic_DNA"/>
</dbReference>
<dbReference type="Pfam" id="PF02195">
    <property type="entry name" value="ParB_N"/>
    <property type="match status" value="1"/>
</dbReference>
<dbReference type="PANTHER" id="PTHR33375">
    <property type="entry name" value="CHROMOSOME-PARTITIONING PROTEIN PARB-RELATED"/>
    <property type="match status" value="1"/>
</dbReference>
<organism evidence="3 4">
    <name type="scientific">Pseudogemmobacter humi</name>
    <dbReference type="NCBI Taxonomy" id="2483812"/>
    <lineage>
        <taxon>Bacteria</taxon>
        <taxon>Pseudomonadati</taxon>
        <taxon>Pseudomonadota</taxon>
        <taxon>Alphaproteobacteria</taxon>
        <taxon>Rhodobacterales</taxon>
        <taxon>Paracoccaceae</taxon>
        <taxon>Pseudogemmobacter</taxon>
    </lineage>
</organism>
<feature type="region of interest" description="Disordered" evidence="1">
    <location>
        <begin position="302"/>
        <end position="339"/>
    </location>
</feature>
<dbReference type="CDD" id="cd16405">
    <property type="entry name" value="RepB_like_N"/>
    <property type="match status" value="1"/>
</dbReference>
<feature type="region of interest" description="Disordered" evidence="1">
    <location>
        <begin position="1"/>
        <end position="45"/>
    </location>
</feature>
<dbReference type="OrthoDB" id="7812516at2"/>
<name>A0A3P5XT10_9RHOB</name>
<evidence type="ECO:0000313" key="3">
    <source>
        <dbReference type="EMBL" id="VDC33959.1"/>
    </source>
</evidence>
<evidence type="ECO:0000259" key="2">
    <source>
        <dbReference type="SMART" id="SM00470"/>
    </source>
</evidence>
<evidence type="ECO:0000313" key="4">
    <source>
        <dbReference type="Proteomes" id="UP000277498"/>
    </source>
</evidence>
<dbReference type="GO" id="GO:0007059">
    <property type="term" value="P:chromosome segregation"/>
    <property type="evidence" value="ECO:0007669"/>
    <property type="project" value="TreeGrafter"/>
</dbReference>
<dbReference type="GO" id="GO:0005694">
    <property type="term" value="C:chromosome"/>
    <property type="evidence" value="ECO:0007669"/>
    <property type="project" value="TreeGrafter"/>
</dbReference>
<dbReference type="Proteomes" id="UP000277498">
    <property type="component" value="Unassembled WGS sequence"/>
</dbReference>
<accession>A0A3P5XT10</accession>
<dbReference type="InterPro" id="IPR050336">
    <property type="entry name" value="Chromosome_partition/occlusion"/>
</dbReference>
<protein>
    <submittedName>
        <fullName evidence="3">Nucleoid occlusion protein</fullName>
    </submittedName>
</protein>
<dbReference type="InterPro" id="IPR003115">
    <property type="entry name" value="ParB_N"/>
</dbReference>
<evidence type="ECO:0000256" key="1">
    <source>
        <dbReference type="SAM" id="MobiDB-lite"/>
    </source>
</evidence>
<dbReference type="PANTHER" id="PTHR33375:SF1">
    <property type="entry name" value="CHROMOSOME-PARTITIONING PROTEIN PARB-RELATED"/>
    <property type="match status" value="1"/>
</dbReference>
<sequence>MARRKRLEPSVAQSETGENSHVSDDLAQSEPMAAPEVKAALRPPGGFGSAPPIARVAAESAAEAALSEISTAMAQARAEGRLVLRLPLHEIEADHLVRDRIGLDEDELAGLMASISEHGQRNPVEVSEIAPGRYGLISGWRRLTALRRLAAEGTGRFSHILALVRRPETAADAYIAMVEENEIRLGLSYYERARIAARATAQGVFPSEREALRRLFANASRSRRSKIGSFLALYHHFDGALRFPEAIPERLGLALEKRLEEADPAITETFLAGLRGRPAQDAAEEQARLTAFAAADPVQAGGQNAENVSHAKHFPPEVQSDPRRRTPVSPVPQRGDPVPQDEAEICPGIFLAAGGDLSHPSLTLTGPGLDPGFRARLEAWLRGQGSD</sequence>
<gene>
    <name evidence="3" type="primary">noc</name>
    <name evidence="3" type="ORF">XINFAN_04160</name>
</gene>